<evidence type="ECO:0000313" key="1">
    <source>
        <dbReference type="EMBL" id="BDE06456.1"/>
    </source>
</evidence>
<organism evidence="1 2">
    <name type="scientific">Vulcanimicrobium alpinum</name>
    <dbReference type="NCBI Taxonomy" id="3016050"/>
    <lineage>
        <taxon>Bacteria</taxon>
        <taxon>Bacillati</taxon>
        <taxon>Vulcanimicrobiota</taxon>
        <taxon>Vulcanimicrobiia</taxon>
        <taxon>Vulcanimicrobiales</taxon>
        <taxon>Vulcanimicrobiaceae</taxon>
        <taxon>Vulcanimicrobium</taxon>
    </lineage>
</organism>
<protein>
    <submittedName>
        <fullName evidence="1">Uncharacterized protein</fullName>
    </submittedName>
</protein>
<dbReference type="Proteomes" id="UP001317532">
    <property type="component" value="Chromosome"/>
</dbReference>
<sequence>MINVSVGSPAGTCTVANPAFYRYVLRLGEAPLRVTSLDRAQLDVLANVPHAYADEEECAGDGWRIVPAMSYEDWPVLEATPQRLRAAFQTARRVLWANAGPVGISAVDMIAIDTEIESVLGVLRQAEAGGFSVNVSYVS</sequence>
<evidence type="ECO:0000313" key="2">
    <source>
        <dbReference type="Proteomes" id="UP001317532"/>
    </source>
</evidence>
<reference evidence="1 2" key="1">
    <citation type="journal article" date="2022" name="ISME Commun">
        <title>Vulcanimicrobium alpinus gen. nov. sp. nov., the first cultivated representative of the candidate phylum 'Eremiobacterota', is a metabolically versatile aerobic anoxygenic phototroph.</title>
        <authorList>
            <person name="Yabe S."/>
            <person name="Muto K."/>
            <person name="Abe K."/>
            <person name="Yokota A."/>
            <person name="Staudigel H."/>
            <person name="Tebo B.M."/>
        </authorList>
    </citation>
    <scope>NUCLEOTIDE SEQUENCE [LARGE SCALE GENOMIC DNA]</scope>
    <source>
        <strain evidence="1 2">WC8-2</strain>
    </source>
</reference>
<name>A0AAN1XXK3_UNVUL</name>
<dbReference type="EMBL" id="AP025523">
    <property type="protein sequence ID" value="BDE06456.1"/>
    <property type="molecule type" value="Genomic_DNA"/>
</dbReference>
<keyword evidence="2" id="KW-1185">Reference proteome</keyword>
<gene>
    <name evidence="1" type="ORF">WPS_17320</name>
</gene>
<dbReference type="AlphaFoldDB" id="A0AAN1XXK3"/>
<accession>A0AAN1XXK3</accession>
<dbReference type="KEGG" id="vab:WPS_17320"/>
<proteinExistence type="predicted"/>
<dbReference type="RefSeq" id="WP_317997413.1">
    <property type="nucleotide sequence ID" value="NZ_AP025523.1"/>
</dbReference>